<dbReference type="PROSITE" id="PS50994">
    <property type="entry name" value="INTEGRASE"/>
    <property type="match status" value="1"/>
</dbReference>
<evidence type="ECO:0000256" key="1">
    <source>
        <dbReference type="SAM" id="MobiDB-lite"/>
    </source>
</evidence>
<dbReference type="Gene3D" id="3.30.420.10">
    <property type="entry name" value="Ribonuclease H-like superfamily/Ribonuclease H"/>
    <property type="match status" value="1"/>
</dbReference>
<evidence type="ECO:0000313" key="3">
    <source>
        <dbReference type="EMBL" id="AOZ50396.1"/>
    </source>
</evidence>
<dbReference type="GO" id="GO:0003676">
    <property type="term" value="F:nucleic acid binding"/>
    <property type="evidence" value="ECO:0007669"/>
    <property type="project" value="InterPro"/>
</dbReference>
<gene>
    <name evidence="3" type="ORF">BKX93_10595</name>
</gene>
<dbReference type="RefSeq" id="WP_070979736.1">
    <property type="nucleotide sequence ID" value="NZ_CP017707.1"/>
</dbReference>
<protein>
    <submittedName>
        <fullName evidence="3">Transposase</fullName>
    </submittedName>
</protein>
<dbReference type="KEGG" id="cvc:BKX93_10595"/>
<dbReference type="InterPro" id="IPR015378">
    <property type="entry name" value="Transposase-like_Mu_C"/>
</dbReference>
<dbReference type="GeneID" id="68841667"/>
<dbReference type="InterPro" id="IPR036397">
    <property type="entry name" value="RNaseH_sf"/>
</dbReference>
<evidence type="ECO:0000313" key="4">
    <source>
        <dbReference type="Proteomes" id="UP000178776"/>
    </source>
</evidence>
<dbReference type="Pfam" id="PF13551">
    <property type="entry name" value="HTH_29"/>
    <property type="match status" value="1"/>
</dbReference>
<accession>A0A1D9LGJ7</accession>
<reference evidence="3 4" key="1">
    <citation type="submission" date="2016-10" db="EMBL/GenBank/DDBJ databases">
        <title>Chromobacterium muskegensis sp. nov., an insecticidal bacterium isolated from Sphagnum bogs.</title>
        <authorList>
            <person name="Sparks M.E."/>
            <person name="Blackburn M.B."/>
            <person name="Gundersen-Rindal D.E."/>
            <person name="Mitchell A."/>
            <person name="Farrar R."/>
            <person name="Kuhar D."/>
        </authorList>
    </citation>
    <scope>NUCLEOTIDE SEQUENCE [LARGE SCALE GENOMIC DNA]</scope>
    <source>
        <strain evidence="3 4">21-1</strain>
    </source>
</reference>
<dbReference type="SUPFAM" id="SSF53098">
    <property type="entry name" value="Ribonuclease H-like"/>
    <property type="match status" value="1"/>
</dbReference>
<dbReference type="STRING" id="1108595.BKX93_10595"/>
<dbReference type="InterPro" id="IPR001584">
    <property type="entry name" value="Integrase_cat-core"/>
</dbReference>
<dbReference type="EMBL" id="CP017707">
    <property type="protein sequence ID" value="AOZ50396.1"/>
    <property type="molecule type" value="Genomic_DNA"/>
</dbReference>
<evidence type="ECO:0000259" key="2">
    <source>
        <dbReference type="PROSITE" id="PS50994"/>
    </source>
</evidence>
<dbReference type="InterPro" id="IPR012337">
    <property type="entry name" value="RNaseH-like_sf"/>
</dbReference>
<dbReference type="Proteomes" id="UP000178776">
    <property type="component" value="Chromosome"/>
</dbReference>
<organism evidence="3 4">
    <name type="scientific">Chromobacterium vaccinii</name>
    <dbReference type="NCBI Taxonomy" id="1108595"/>
    <lineage>
        <taxon>Bacteria</taxon>
        <taxon>Pseudomonadati</taxon>
        <taxon>Pseudomonadota</taxon>
        <taxon>Betaproteobacteria</taxon>
        <taxon>Neisseriales</taxon>
        <taxon>Chromobacteriaceae</taxon>
        <taxon>Chromobacterium</taxon>
    </lineage>
</organism>
<feature type="domain" description="Integrase catalytic" evidence="2">
    <location>
        <begin position="213"/>
        <end position="422"/>
    </location>
</feature>
<feature type="region of interest" description="Disordered" evidence="1">
    <location>
        <begin position="570"/>
        <end position="623"/>
    </location>
</feature>
<dbReference type="AlphaFoldDB" id="A0A1D9LGJ7"/>
<dbReference type="Pfam" id="PF09299">
    <property type="entry name" value="Mu-transpos_C"/>
    <property type="match status" value="1"/>
</dbReference>
<dbReference type="GO" id="GO:0015074">
    <property type="term" value="P:DNA integration"/>
    <property type="evidence" value="ECO:0007669"/>
    <property type="project" value="InterPro"/>
</dbReference>
<sequence>MKTIRPGQVVYWRDQAAIVLELKGFSDAILRTIDGSQTEIAAVSDLSLAPVSSSDPAAPHLLAKEKDWDLAVQRYECIRPLLDLPGRSTKDVQRVADATGKSLVTIYRWLNRFEETGLVSSLLRTPRSDKGGSRLSDEVEQIISLQIQHYYLKQERPSVLKLYKLIKLACQEADLDPPNQNTVYARAYAIDQREILSKRYSPRRAREKFEPLRGQFPGADYPYAVVQIDHTKVDVVIVDEAHRLPIGRPYLTVALDVATKMVAGFLMTLDPPGSLSAGLCVAHAVMRKEHWLAKRDIVAEWPVYGKMSKIHVDNAKEFHGNMLNRACEQHGIILEHRPKGQPNYGPHIERAFRTFMGECQSLPGTTFSNVQAKMNYDSEGRACMTLAELELWFTVFVAYCYHHRAHKGINEVPPIKLYHQFVHGTAERPGIGLPAPIEDEENFRLDFTPYVERTIQRHGVVIDNIHYYAPTLRRWVESEDRATGKGRKFLFARDPRDISVVYFLDPETRCYSPVPYLNNTRPAISLWELRATLQRLKQDPVSHVDEEMIFQGIRRMREIEAEAVEKTRLAKQQRATEKRKRRMAERRNGWAGVHAAAMPAPQPPVLPTANDDDIQPFSDIQLG</sequence>
<name>A0A1D9LGJ7_9NEIS</name>
<proteinExistence type="predicted"/>